<evidence type="ECO:0000256" key="3">
    <source>
        <dbReference type="ARBA" id="ARBA00022691"/>
    </source>
</evidence>
<evidence type="ECO:0000313" key="5">
    <source>
        <dbReference type="Proteomes" id="UP000571817"/>
    </source>
</evidence>
<evidence type="ECO:0000256" key="1">
    <source>
        <dbReference type="ARBA" id="ARBA00022603"/>
    </source>
</evidence>
<dbReference type="PROSITE" id="PS51682">
    <property type="entry name" value="SAM_OMT_I"/>
    <property type="match status" value="1"/>
</dbReference>
<keyword evidence="1 4" id="KW-0489">Methyltransferase</keyword>
<keyword evidence="2 4" id="KW-0808">Transferase</keyword>
<dbReference type="InterPro" id="IPR002935">
    <property type="entry name" value="SAM_O-MeTrfase"/>
</dbReference>
<dbReference type="Proteomes" id="UP000571817">
    <property type="component" value="Unassembled WGS sequence"/>
</dbReference>
<dbReference type="GO" id="GO:0032259">
    <property type="term" value="P:methylation"/>
    <property type="evidence" value="ECO:0007669"/>
    <property type="project" value="UniProtKB-KW"/>
</dbReference>
<organism evidence="4 5">
    <name type="scientific">Allobranchiibius huperziae</name>
    <dbReference type="NCBI Taxonomy" id="1874116"/>
    <lineage>
        <taxon>Bacteria</taxon>
        <taxon>Bacillati</taxon>
        <taxon>Actinomycetota</taxon>
        <taxon>Actinomycetes</taxon>
        <taxon>Micrococcales</taxon>
        <taxon>Dermacoccaceae</taxon>
        <taxon>Allobranchiibius</taxon>
    </lineage>
</organism>
<dbReference type="Pfam" id="PF01596">
    <property type="entry name" value="Methyltransf_3"/>
    <property type="match status" value="1"/>
</dbReference>
<dbReference type="SUPFAM" id="SSF53335">
    <property type="entry name" value="S-adenosyl-L-methionine-dependent methyltransferases"/>
    <property type="match status" value="1"/>
</dbReference>
<dbReference type="EC" id="2.1.1.104" evidence="4"/>
<dbReference type="CDD" id="cd02440">
    <property type="entry name" value="AdoMet_MTases"/>
    <property type="match status" value="1"/>
</dbReference>
<name>A0A853DM63_9MICO</name>
<comment type="caution">
    <text evidence="4">The sequence shown here is derived from an EMBL/GenBank/DDBJ whole genome shotgun (WGS) entry which is preliminary data.</text>
</comment>
<keyword evidence="5" id="KW-1185">Reference proteome</keyword>
<dbReference type="RefSeq" id="WP_179482604.1">
    <property type="nucleotide sequence ID" value="NZ_JACCFW010000001.1"/>
</dbReference>
<gene>
    <name evidence="4" type="ORF">HNR15_002683</name>
</gene>
<keyword evidence="3" id="KW-0949">S-adenosyl-L-methionine</keyword>
<evidence type="ECO:0000256" key="2">
    <source>
        <dbReference type="ARBA" id="ARBA00022679"/>
    </source>
</evidence>
<dbReference type="Gene3D" id="3.40.50.150">
    <property type="entry name" value="Vaccinia Virus protein VP39"/>
    <property type="match status" value="1"/>
</dbReference>
<reference evidence="4 5" key="1">
    <citation type="submission" date="2020-07" db="EMBL/GenBank/DDBJ databases">
        <title>Sequencing the genomes of 1000 actinobacteria strains.</title>
        <authorList>
            <person name="Klenk H.-P."/>
        </authorList>
    </citation>
    <scope>NUCLEOTIDE SEQUENCE [LARGE SCALE GENOMIC DNA]</scope>
    <source>
        <strain evidence="4 5">DSM 29531</strain>
    </source>
</reference>
<dbReference type="InterPro" id="IPR050362">
    <property type="entry name" value="Cation-dep_OMT"/>
</dbReference>
<accession>A0A853DM63</accession>
<proteinExistence type="predicted"/>
<dbReference type="PANTHER" id="PTHR10509:SF14">
    <property type="entry name" value="CAFFEOYL-COA O-METHYLTRANSFERASE 3-RELATED"/>
    <property type="match status" value="1"/>
</dbReference>
<dbReference type="AlphaFoldDB" id="A0A853DM63"/>
<evidence type="ECO:0000313" key="4">
    <source>
        <dbReference type="EMBL" id="NYJ75720.1"/>
    </source>
</evidence>
<protein>
    <submittedName>
        <fullName evidence="4">Caffeoyl-CoA O-methyltransferase</fullName>
        <ecNumber evidence="4">2.1.1.104</ecNumber>
    </submittedName>
</protein>
<dbReference type="EMBL" id="JACCFW010000001">
    <property type="protein sequence ID" value="NYJ75720.1"/>
    <property type="molecule type" value="Genomic_DNA"/>
</dbReference>
<dbReference type="InterPro" id="IPR029063">
    <property type="entry name" value="SAM-dependent_MTases_sf"/>
</dbReference>
<dbReference type="PANTHER" id="PTHR10509">
    <property type="entry name" value="O-METHYLTRANSFERASE-RELATED"/>
    <property type="match status" value="1"/>
</dbReference>
<dbReference type="GO" id="GO:0042409">
    <property type="term" value="F:caffeoyl-CoA O-methyltransferase activity"/>
    <property type="evidence" value="ECO:0007669"/>
    <property type="project" value="UniProtKB-EC"/>
</dbReference>
<sequence>MLPTRSTPYAAGTARPVTPVSIAARHLARLVEQAEAGSVGSDLGQEWLQELRDCRDLVAGLDPYLERCTTPESADLRALARRTAEVDWAGGPGAGYLEQEMLSGHVEGQLLKMLVHLTRAERVLEIGMFTGYSALAMAEALGPDGRVVACEIDEYVAAIARECLASSAEGHKVSVRVGPALDTLAELARAGQRFDLVFVDADKAGYTGYLNTVLELDLLSPHGVVCVDNTLLQGQPYLDGPPTSNGEAIAVFNREVARDPRVEQVLVPLRDGLTVIRRVDR</sequence>